<feature type="transmembrane region" description="Helical" evidence="6">
    <location>
        <begin position="192"/>
        <end position="210"/>
    </location>
</feature>
<keyword evidence="4 6" id="KW-1133">Transmembrane helix</keyword>
<evidence type="ECO:0000259" key="7">
    <source>
        <dbReference type="Pfam" id="PF02554"/>
    </source>
</evidence>
<dbReference type="GO" id="GO:0005886">
    <property type="term" value="C:plasma membrane"/>
    <property type="evidence" value="ECO:0007669"/>
    <property type="project" value="UniProtKB-SubCell"/>
</dbReference>
<evidence type="ECO:0000256" key="5">
    <source>
        <dbReference type="ARBA" id="ARBA00023136"/>
    </source>
</evidence>
<evidence type="ECO:0000256" key="2">
    <source>
        <dbReference type="ARBA" id="ARBA00022475"/>
    </source>
</evidence>
<evidence type="ECO:0000313" key="9">
    <source>
        <dbReference type="Proteomes" id="UP000244093"/>
    </source>
</evidence>
<keyword evidence="2" id="KW-1003">Cell membrane</keyword>
<keyword evidence="3 6" id="KW-0812">Transmembrane</keyword>
<dbReference type="AlphaFoldDB" id="A0A2R7Y7X2"/>
<feature type="transmembrane region" description="Helical" evidence="6">
    <location>
        <begin position="512"/>
        <end position="536"/>
    </location>
</feature>
<feature type="transmembrane region" description="Helical" evidence="6">
    <location>
        <begin position="131"/>
        <end position="151"/>
    </location>
</feature>
<accession>A0A2R7Y7X2</accession>
<dbReference type="Pfam" id="PF02554">
    <property type="entry name" value="CstA"/>
    <property type="match status" value="1"/>
</dbReference>
<gene>
    <name evidence="8" type="ORF">B7O98_04235</name>
</gene>
<sequence length="610" mass="65691">MYVIVILLVVLAIYGLAYVFYGKKILEQKVVKASPERLTPAYERFDGIDYVPANKYVLFGHHFASIAGAGPIVGPATAMVWGWGLPLIWVLFGNIFIGAVHDYLAIMASVRHGGLSIMSISEGVMGRKAKYIFLAYVWFALVLVLAAFLSVASSTFVAVPTAATISVLFMPIALLFGMLVYRTGVSVKTGTLIALVLLVLAFFYSLNTPLYLTYEAWVVVLTLYSILAAALPVWYLLQPRDYINAYMLWTFVALAILGALIIPELMFTGPIYTGFAAPGTVIGALPGTSAGKALTAYFWPTVPLVIACGALSGFHSVVGSGTTSKQLANELDALLVGYGGMLTEGAVSSLAVITPIALAWSFASLQAATGAPIASALLKVGINATKTPVITGLAAAERFYTGYGIEQALAWSRVFGATYFETFFVTFRTFAAWALSGFVLTTLDTSNRLARFAWREFFDWVKPRSESAYKALTNRWVASIVAVVIGALMAYPKITVYIPETGQTLTVYAYSVVWPAFAGTNQLLAALALLTGALWVYAILKVRGGISWLIMVPAMFLWVTVTAGLIWWMIAVVPGLPTLYQIGAGSIVAVSIVLDFLLIGLFVAGLRRAK</sequence>
<feature type="transmembrane region" description="Helical" evidence="6">
    <location>
        <begin position="548"/>
        <end position="570"/>
    </location>
</feature>
<feature type="transmembrane region" description="Helical" evidence="6">
    <location>
        <begin position="87"/>
        <end position="110"/>
    </location>
</feature>
<feature type="transmembrane region" description="Helical" evidence="6">
    <location>
        <begin position="216"/>
        <end position="237"/>
    </location>
</feature>
<evidence type="ECO:0000313" key="8">
    <source>
        <dbReference type="EMBL" id="PUA33628.1"/>
    </source>
</evidence>
<organism evidence="8 9">
    <name type="scientific">Zestosphaera tikiterensis</name>
    <dbReference type="NCBI Taxonomy" id="1973259"/>
    <lineage>
        <taxon>Archaea</taxon>
        <taxon>Thermoproteota</taxon>
        <taxon>Thermoprotei</taxon>
        <taxon>Desulfurococcales</taxon>
        <taxon>Desulfurococcaceae</taxon>
        <taxon>Zestosphaera</taxon>
    </lineage>
</organism>
<proteinExistence type="predicted"/>
<evidence type="ECO:0000256" key="4">
    <source>
        <dbReference type="ARBA" id="ARBA00022989"/>
    </source>
</evidence>
<protein>
    <submittedName>
        <fullName evidence="8">Carbon starvation protein A</fullName>
    </submittedName>
</protein>
<dbReference type="Proteomes" id="UP000244093">
    <property type="component" value="Unassembled WGS sequence"/>
</dbReference>
<feature type="transmembrane region" description="Helical" evidence="6">
    <location>
        <begin position="582"/>
        <end position="606"/>
    </location>
</feature>
<dbReference type="InterPro" id="IPR003706">
    <property type="entry name" value="CstA_N"/>
</dbReference>
<feature type="transmembrane region" description="Helical" evidence="6">
    <location>
        <begin position="297"/>
        <end position="318"/>
    </location>
</feature>
<keyword evidence="5 6" id="KW-0472">Membrane</keyword>
<dbReference type="InterPro" id="IPR051605">
    <property type="entry name" value="CstA"/>
</dbReference>
<name>A0A2R7Y7X2_9CREN</name>
<comment type="subcellular location">
    <subcellularLocation>
        <location evidence="1">Cell membrane</location>
        <topology evidence="1">Multi-pass membrane protein</topology>
    </subcellularLocation>
</comment>
<evidence type="ECO:0000256" key="3">
    <source>
        <dbReference type="ARBA" id="ARBA00022692"/>
    </source>
</evidence>
<feature type="domain" description="CstA N-terminal" evidence="7">
    <location>
        <begin position="4"/>
        <end position="561"/>
    </location>
</feature>
<dbReference type="PANTHER" id="PTHR30252">
    <property type="entry name" value="INNER MEMBRANE PEPTIDE TRANSPORTER"/>
    <property type="match status" value="1"/>
</dbReference>
<evidence type="ECO:0000256" key="1">
    <source>
        <dbReference type="ARBA" id="ARBA00004651"/>
    </source>
</evidence>
<dbReference type="EMBL" id="NBVN01000002">
    <property type="protein sequence ID" value="PUA33628.1"/>
    <property type="molecule type" value="Genomic_DNA"/>
</dbReference>
<evidence type="ECO:0000256" key="6">
    <source>
        <dbReference type="SAM" id="Phobius"/>
    </source>
</evidence>
<comment type="caution">
    <text evidence="8">The sequence shown here is derived from an EMBL/GenBank/DDBJ whole genome shotgun (WGS) entry which is preliminary data.</text>
</comment>
<feature type="transmembrane region" description="Helical" evidence="6">
    <location>
        <begin position="338"/>
        <end position="360"/>
    </location>
</feature>
<feature type="transmembrane region" description="Helical" evidence="6">
    <location>
        <begin position="157"/>
        <end position="180"/>
    </location>
</feature>
<dbReference type="GO" id="GO:0009267">
    <property type="term" value="P:cellular response to starvation"/>
    <property type="evidence" value="ECO:0007669"/>
    <property type="project" value="InterPro"/>
</dbReference>
<feature type="transmembrane region" description="Helical" evidence="6">
    <location>
        <begin position="472"/>
        <end position="492"/>
    </location>
</feature>
<dbReference type="PANTHER" id="PTHR30252:SF0">
    <property type="entry name" value="PEPTIDE TRANSPORTER CSTA"/>
    <property type="match status" value="1"/>
</dbReference>
<reference evidence="8 9" key="1">
    <citation type="journal article" date="2018" name="Syst. Appl. Microbiol.">
        <title>A new symbiotic nanoarchaeote (Candidatus Nanoclepta minutus) and its host (Zestosphaera tikiterensis gen. nov., sp. nov.) from a New Zealand hot spring.</title>
        <authorList>
            <person name="St John E."/>
            <person name="Liu Y."/>
            <person name="Podar M."/>
            <person name="Stott M.B."/>
            <person name="Meneghin J."/>
            <person name="Chen Z."/>
            <person name="Lagutin K."/>
            <person name="Mitchell K."/>
            <person name="Reysenbach A.L."/>
        </authorList>
    </citation>
    <scope>NUCLEOTIDE SEQUENCE [LARGE SCALE GENOMIC DNA]</scope>
    <source>
        <strain evidence="8">NZ3</strain>
    </source>
</reference>
<feature type="transmembrane region" description="Helical" evidence="6">
    <location>
        <begin position="244"/>
        <end position="263"/>
    </location>
</feature>